<feature type="domain" description="Ig-like" evidence="1">
    <location>
        <begin position="7"/>
        <end position="111"/>
    </location>
</feature>
<organism evidence="3 5">
    <name type="scientific">Dracunculus medinensis</name>
    <name type="common">Guinea worm</name>
    <dbReference type="NCBI Taxonomy" id="318479"/>
    <lineage>
        <taxon>Eukaryota</taxon>
        <taxon>Metazoa</taxon>
        <taxon>Ecdysozoa</taxon>
        <taxon>Nematoda</taxon>
        <taxon>Chromadorea</taxon>
        <taxon>Rhabditida</taxon>
        <taxon>Spirurina</taxon>
        <taxon>Dracunculoidea</taxon>
        <taxon>Dracunculidae</taxon>
        <taxon>Dracunculus</taxon>
    </lineage>
</organism>
<dbReference type="InterPro" id="IPR007110">
    <property type="entry name" value="Ig-like_dom"/>
</dbReference>
<dbReference type="OrthoDB" id="5969272at2759"/>
<dbReference type="Proteomes" id="UP000274756">
    <property type="component" value="Unassembled WGS sequence"/>
</dbReference>
<dbReference type="InterPro" id="IPR036179">
    <property type="entry name" value="Ig-like_dom_sf"/>
</dbReference>
<name>A0A0N4URS9_DRAME</name>
<sequence length="128" mass="14559">MEKIDEKEVTITASGTDSEEDGFREYIVPPGSTATIACELEKSDEIRELCWKKDGRNIDFMNNPKLEHVVNGLKHYLVIHNTQANDTACYSVRINDIEFNVARMIVSDYVTTLARNKAKRISNNSLHL</sequence>
<evidence type="ECO:0000313" key="2">
    <source>
        <dbReference type="EMBL" id="VDN54190.1"/>
    </source>
</evidence>
<dbReference type="EMBL" id="UYYG01000348">
    <property type="protein sequence ID" value="VDN54190.1"/>
    <property type="molecule type" value="Genomic_DNA"/>
</dbReference>
<dbReference type="Gene3D" id="2.60.40.10">
    <property type="entry name" value="Immunoglobulins"/>
    <property type="match status" value="1"/>
</dbReference>
<dbReference type="SUPFAM" id="SSF48726">
    <property type="entry name" value="Immunoglobulin"/>
    <property type="match status" value="1"/>
</dbReference>
<protein>
    <submittedName>
        <fullName evidence="5">Ig-like domain-containing protein</fullName>
    </submittedName>
</protein>
<dbReference type="WBParaSite" id="DME_0001076101-mRNA-1">
    <property type="protein sequence ID" value="DME_0001076101-mRNA-1"/>
    <property type="gene ID" value="DME_0001076101"/>
</dbReference>
<dbReference type="STRING" id="318479.A0A0N4URS9"/>
<evidence type="ECO:0000259" key="1">
    <source>
        <dbReference type="PROSITE" id="PS50835"/>
    </source>
</evidence>
<gene>
    <name evidence="2" type="ORF">DME_LOCUS4163</name>
</gene>
<evidence type="ECO:0000313" key="3">
    <source>
        <dbReference type="Proteomes" id="UP000038040"/>
    </source>
</evidence>
<proteinExistence type="predicted"/>
<evidence type="ECO:0000313" key="4">
    <source>
        <dbReference type="Proteomes" id="UP000274756"/>
    </source>
</evidence>
<dbReference type="AlphaFoldDB" id="A0A0N4URS9"/>
<reference evidence="2 4" key="2">
    <citation type="submission" date="2018-11" db="EMBL/GenBank/DDBJ databases">
        <authorList>
            <consortium name="Pathogen Informatics"/>
        </authorList>
    </citation>
    <scope>NUCLEOTIDE SEQUENCE [LARGE SCALE GENOMIC DNA]</scope>
</reference>
<dbReference type="PROSITE" id="PS50835">
    <property type="entry name" value="IG_LIKE"/>
    <property type="match status" value="1"/>
</dbReference>
<dbReference type="InterPro" id="IPR013783">
    <property type="entry name" value="Ig-like_fold"/>
</dbReference>
<evidence type="ECO:0000313" key="5">
    <source>
        <dbReference type="WBParaSite" id="DME_0001076101-mRNA-1"/>
    </source>
</evidence>
<dbReference type="Proteomes" id="UP000038040">
    <property type="component" value="Unplaced"/>
</dbReference>
<reference evidence="5" key="1">
    <citation type="submission" date="2017-02" db="UniProtKB">
        <authorList>
            <consortium name="WormBaseParasite"/>
        </authorList>
    </citation>
    <scope>IDENTIFICATION</scope>
</reference>
<accession>A0A0N4URS9</accession>
<keyword evidence="4" id="KW-1185">Reference proteome</keyword>